<dbReference type="KEGG" id="thao:NI17_007525"/>
<dbReference type="EMBL" id="CP063196">
    <property type="protein sequence ID" value="UOE21004.1"/>
    <property type="molecule type" value="Genomic_DNA"/>
</dbReference>
<reference evidence="3" key="1">
    <citation type="submission" date="2020-10" db="EMBL/GenBank/DDBJ databases">
        <title>De novo genome project of the cellulose decomposer Thermobifida halotolerans type strain.</title>
        <authorList>
            <person name="Nagy I."/>
            <person name="Horvath B."/>
            <person name="Kukolya J."/>
            <person name="Nagy I."/>
            <person name="Orsini M."/>
        </authorList>
    </citation>
    <scope>NUCLEOTIDE SEQUENCE</scope>
    <source>
        <strain evidence="3">DSM 44931</strain>
    </source>
</reference>
<feature type="coiled-coil region" evidence="1">
    <location>
        <begin position="220"/>
        <end position="294"/>
    </location>
</feature>
<name>A0AA97LZK2_9ACTN</name>
<protein>
    <submittedName>
        <fullName evidence="3">Uncharacterized protein</fullName>
    </submittedName>
</protein>
<evidence type="ECO:0000256" key="1">
    <source>
        <dbReference type="SAM" id="Coils"/>
    </source>
</evidence>
<keyword evidence="2" id="KW-1133">Transmembrane helix</keyword>
<feature type="transmembrane region" description="Helical" evidence="2">
    <location>
        <begin position="55"/>
        <end position="73"/>
    </location>
</feature>
<keyword evidence="2" id="KW-0472">Membrane</keyword>
<keyword evidence="4" id="KW-1185">Reference proteome</keyword>
<sequence length="299" mass="32396">MNHPIRPDPVFDPELSEEERALLRAHLNPPDRRRPPEAEASRRLPLPRWAVEHPVAAAVVAVLAVVVGLRLLARVAPFAAPLLLLTVVVAAAVVLLVAAFRTPGGGESPARAAARRYRDRYVTAEELDAEAGRLLVRAQRAAAAVEDARVVRDDVVDAALNASVLPHQLWETATALRRISDLRSRPTPAEADAEAAPLLAGRRRALEEAQRSVAVRVAALEDYAERVTEADRAHQRAQQLRGLLAEQEELRDLLAATAADEHAVRHLADLTERVEAAEAGLRRAADEAVEAARRLGGAD</sequence>
<evidence type="ECO:0000313" key="4">
    <source>
        <dbReference type="Proteomes" id="UP000265719"/>
    </source>
</evidence>
<proteinExistence type="predicted"/>
<evidence type="ECO:0000313" key="3">
    <source>
        <dbReference type="EMBL" id="UOE21004.1"/>
    </source>
</evidence>
<keyword evidence="1" id="KW-0175">Coiled coil</keyword>
<organism evidence="3 4">
    <name type="scientific">Thermobifida halotolerans</name>
    <dbReference type="NCBI Taxonomy" id="483545"/>
    <lineage>
        <taxon>Bacteria</taxon>
        <taxon>Bacillati</taxon>
        <taxon>Actinomycetota</taxon>
        <taxon>Actinomycetes</taxon>
        <taxon>Streptosporangiales</taxon>
        <taxon>Nocardiopsidaceae</taxon>
        <taxon>Thermobifida</taxon>
    </lineage>
</organism>
<dbReference type="AlphaFoldDB" id="A0AA97LZK2"/>
<evidence type="ECO:0000256" key="2">
    <source>
        <dbReference type="SAM" id="Phobius"/>
    </source>
</evidence>
<accession>A0AA97LZK2</accession>
<feature type="transmembrane region" description="Helical" evidence="2">
    <location>
        <begin position="80"/>
        <end position="100"/>
    </location>
</feature>
<keyword evidence="2" id="KW-0812">Transmembrane</keyword>
<gene>
    <name evidence="3" type="ORF">NI17_007525</name>
</gene>
<dbReference type="RefSeq" id="WP_243597652.1">
    <property type="nucleotide sequence ID" value="NZ_CP063196.1"/>
</dbReference>
<dbReference type="Proteomes" id="UP000265719">
    <property type="component" value="Chromosome"/>
</dbReference>